<reference evidence="14" key="3">
    <citation type="submission" date="2025-09" db="UniProtKB">
        <authorList>
            <consortium name="Ensembl"/>
        </authorList>
    </citation>
    <scope>IDENTIFICATION</scope>
</reference>
<dbReference type="Pfam" id="PF00665">
    <property type="entry name" value="rve"/>
    <property type="match status" value="1"/>
</dbReference>
<dbReference type="EC" id="3.1.26.4" evidence="2"/>
<dbReference type="GeneTree" id="ENSGT01040000240511"/>
<feature type="compositionally biased region" description="Basic and acidic residues" evidence="11">
    <location>
        <begin position="161"/>
        <end position="172"/>
    </location>
</feature>
<organism evidence="14 15">
    <name type="scientific">Anolis carolinensis</name>
    <name type="common">Green anole</name>
    <name type="synonym">American chameleon</name>
    <dbReference type="NCBI Taxonomy" id="28377"/>
    <lineage>
        <taxon>Eukaryota</taxon>
        <taxon>Metazoa</taxon>
        <taxon>Chordata</taxon>
        <taxon>Craniata</taxon>
        <taxon>Vertebrata</taxon>
        <taxon>Euteleostomi</taxon>
        <taxon>Lepidosauria</taxon>
        <taxon>Squamata</taxon>
        <taxon>Bifurcata</taxon>
        <taxon>Unidentata</taxon>
        <taxon>Episquamata</taxon>
        <taxon>Toxicofera</taxon>
        <taxon>Iguania</taxon>
        <taxon>Dactyloidae</taxon>
        <taxon>Anolis</taxon>
    </lineage>
</organism>
<sequence>MRAILDSGCTKSIIKPEVALGMGLAKVKLRSPITFVQMDGSEMKGGLCKYRTEQILLRVGDHWEAIQFIIAPTARYKLVLGLDWLKRHNPMVKWREGDISFTDPACKDHLRDLKASERGGADEGCNTLTLCPPEGGGRGGSEDPEQMAGSAESKNNTHTATGEHEGGREDPKQMAQGAAQEGGPKSNTNTSTGEQEGGREDPEQMAGSTAQVGGPKRNTNTSTGEQEGGRDDPEHMAGRPAHPLVGGGDTLTSQTLGDEAGCPRIPAEYADLAEVFDDKESDKLPPHRDTDCAIEILPNSPMPKQRTYPMTPKERVALKEFLDKNLARGFIRPSMSPLGAPVFFREKKDHSLRLVTDYRHLNAISATQSYPLPLIKDMLAQLSTGKIFTKLDLKEAFHRVRIRAGDEYKTAINTVYGKYEFLVLNFGLKSGSAVFQNLINEVLREHLGKGVLCYSDDVLIISNDLESHVPLVRQVLKKLLANQLYVKLPKCAFHQDKLDYLGYRISSQGIEMDPSKVQALLGWESPGTRRHLQSFLGFANFYRQFIPNFAQVALPLTDMLKTKKKGGGGQSDAKPKPSTKLPWNREAQEAFEMLKSLMSSEPILKHPDTQQPFVIQVDASDAATGAVLLQKDDKGILRPCSYLSRKFNTTESHWPIWEKEAAAVKFALEAWRHLLEGAPHKFVVYTDHRNLEALQTPRKMTPKQLRWAKFFARFDFELKYLPGKENFLADALSRLPQYHADKQHTMGTIFSNTQLGMGVVTRSRAKKEGTGPEATPPPEKDIRDPWLREHYQELEHKDGVWLKGSRTYIPEDQRKLVLHDHHDNKTAGHFGFVKTLHLVRRKYWWPFMRKDVKAYVHQCPVCATVKGGGGKPSGLLRPLETPAAPWEHISMDFIVDLPPSNGKTVIWVVVDLFSKQAHFIPCRSMPNAEQLAQLFIEHCYKHHGAPSKVISDRGSVFVSRFWKAFLRQLGAKQDLSTAYHPQTDGQTERVNQVLEQYLRCYTNYQQDNWSKFLAYAQVAYNNSVHSSTGHSPFEIVYGRNLRTLPTPEVIQSDPVPFAEWMAKIKDAWPGS</sequence>
<keyword evidence="7" id="KW-0255">Endonuclease</keyword>
<dbReference type="Gene3D" id="3.10.20.370">
    <property type="match status" value="1"/>
</dbReference>
<evidence type="ECO:0000256" key="3">
    <source>
        <dbReference type="ARBA" id="ARBA00012493"/>
    </source>
</evidence>
<dbReference type="InterPro" id="IPR041588">
    <property type="entry name" value="Integrase_H2C2"/>
</dbReference>
<dbReference type="CDD" id="cd01647">
    <property type="entry name" value="RT_LTR"/>
    <property type="match status" value="1"/>
</dbReference>
<keyword evidence="8" id="KW-0378">Hydrolase</keyword>
<feature type="region of interest" description="Disordered" evidence="11">
    <location>
        <begin position="117"/>
        <end position="262"/>
    </location>
</feature>
<dbReference type="EC" id="2.7.7.49" evidence="3"/>
<dbReference type="Pfam" id="PF00078">
    <property type="entry name" value="RVT_1"/>
    <property type="match status" value="1"/>
</dbReference>
<dbReference type="Pfam" id="PF17921">
    <property type="entry name" value="Integrase_H2C2"/>
    <property type="match status" value="1"/>
</dbReference>
<dbReference type="InterPro" id="IPR041373">
    <property type="entry name" value="RT_RNaseH"/>
</dbReference>
<dbReference type="FunFam" id="3.30.70.270:FF:000026">
    <property type="entry name" value="Transposon Ty3-G Gag-Pol polyprotein"/>
    <property type="match status" value="1"/>
</dbReference>
<dbReference type="CDD" id="cd09274">
    <property type="entry name" value="RNase_HI_RT_Ty3"/>
    <property type="match status" value="1"/>
</dbReference>
<evidence type="ECO:0000256" key="7">
    <source>
        <dbReference type="ARBA" id="ARBA00022759"/>
    </source>
</evidence>
<dbReference type="GO" id="GO:0003676">
    <property type="term" value="F:nucleic acid binding"/>
    <property type="evidence" value="ECO:0007669"/>
    <property type="project" value="InterPro"/>
</dbReference>
<accession>A0A803TQ72</accession>
<feature type="domain" description="Reverse transcriptase" evidence="12">
    <location>
        <begin position="326"/>
        <end position="505"/>
    </location>
</feature>
<keyword evidence="6" id="KW-0540">Nuclease</keyword>
<dbReference type="CDD" id="cd00303">
    <property type="entry name" value="retropepsin_like"/>
    <property type="match status" value="1"/>
</dbReference>
<dbReference type="FunFam" id="1.10.340.70:FF:000001">
    <property type="entry name" value="Retrovirus-related Pol polyprotein from transposon gypsy-like Protein"/>
    <property type="match status" value="1"/>
</dbReference>
<evidence type="ECO:0000256" key="2">
    <source>
        <dbReference type="ARBA" id="ARBA00012180"/>
    </source>
</evidence>
<dbReference type="Gene3D" id="2.40.70.10">
    <property type="entry name" value="Acid Proteases"/>
    <property type="match status" value="1"/>
</dbReference>
<reference evidence="14 15" key="1">
    <citation type="submission" date="2009-12" db="EMBL/GenBank/DDBJ databases">
        <title>The Genome Sequence of Anolis carolinensis (Green Anole Lizard).</title>
        <authorList>
            <consortium name="The Genome Sequencing Platform"/>
            <person name="Di Palma F."/>
            <person name="Alfoldi J."/>
            <person name="Heiman D."/>
            <person name="Young S."/>
            <person name="Grabherr M."/>
            <person name="Johnson J."/>
            <person name="Lander E.S."/>
            <person name="Lindblad-Toh K."/>
        </authorList>
    </citation>
    <scope>NUCLEOTIDE SEQUENCE [LARGE SCALE GENOMIC DNA]</scope>
    <source>
        <strain evidence="14 15">JBL SC #1</strain>
    </source>
</reference>
<evidence type="ECO:0000313" key="14">
    <source>
        <dbReference type="Ensembl" id="ENSACAP00000037362.1"/>
    </source>
</evidence>
<evidence type="ECO:0000256" key="4">
    <source>
        <dbReference type="ARBA" id="ARBA00022679"/>
    </source>
</evidence>
<dbReference type="PANTHER" id="PTHR37984:SF5">
    <property type="entry name" value="PROTEIN NYNRIN-LIKE"/>
    <property type="match status" value="1"/>
</dbReference>
<dbReference type="InterPro" id="IPR001584">
    <property type="entry name" value="Integrase_cat-core"/>
</dbReference>
<dbReference type="InterPro" id="IPR012337">
    <property type="entry name" value="RNaseH-like_sf"/>
</dbReference>
<evidence type="ECO:0000256" key="9">
    <source>
        <dbReference type="ARBA" id="ARBA00022918"/>
    </source>
</evidence>
<feature type="compositionally biased region" description="Polar residues" evidence="11">
    <location>
        <begin position="206"/>
        <end position="225"/>
    </location>
</feature>
<evidence type="ECO:0000256" key="8">
    <source>
        <dbReference type="ARBA" id="ARBA00022801"/>
    </source>
</evidence>
<dbReference type="Proteomes" id="UP000001646">
    <property type="component" value="Chromosome 4"/>
</dbReference>
<dbReference type="InterPro" id="IPR036397">
    <property type="entry name" value="RNaseH_sf"/>
</dbReference>
<dbReference type="InterPro" id="IPR050951">
    <property type="entry name" value="Retrovirus_Pol_polyprotein"/>
</dbReference>
<name>A0A803TQ72_ANOCA</name>
<evidence type="ECO:0000256" key="5">
    <source>
        <dbReference type="ARBA" id="ARBA00022695"/>
    </source>
</evidence>
<evidence type="ECO:0000259" key="13">
    <source>
        <dbReference type="PROSITE" id="PS50994"/>
    </source>
</evidence>
<keyword evidence="15" id="KW-1185">Reference proteome</keyword>
<reference evidence="14" key="2">
    <citation type="submission" date="2025-08" db="UniProtKB">
        <authorList>
            <consortium name="Ensembl"/>
        </authorList>
    </citation>
    <scope>IDENTIFICATION</scope>
</reference>
<dbReference type="GO" id="GO:0003964">
    <property type="term" value="F:RNA-directed DNA polymerase activity"/>
    <property type="evidence" value="ECO:0007669"/>
    <property type="project" value="UniProtKB-KW"/>
</dbReference>
<dbReference type="SUPFAM" id="SSF53098">
    <property type="entry name" value="Ribonuclease H-like"/>
    <property type="match status" value="1"/>
</dbReference>
<dbReference type="InParanoid" id="A0A803TQ72"/>
<dbReference type="AlphaFoldDB" id="A0A803TQ72"/>
<dbReference type="FunFam" id="3.30.420.10:FF:000032">
    <property type="entry name" value="Retrovirus-related Pol polyprotein from transposon 297-like Protein"/>
    <property type="match status" value="1"/>
</dbReference>
<dbReference type="Gene3D" id="1.10.340.70">
    <property type="match status" value="1"/>
</dbReference>
<dbReference type="GO" id="GO:0015074">
    <property type="term" value="P:DNA integration"/>
    <property type="evidence" value="ECO:0007669"/>
    <property type="project" value="InterPro"/>
</dbReference>
<dbReference type="PROSITE" id="PS50878">
    <property type="entry name" value="RT_POL"/>
    <property type="match status" value="1"/>
</dbReference>
<evidence type="ECO:0000256" key="1">
    <source>
        <dbReference type="ARBA" id="ARBA00010879"/>
    </source>
</evidence>
<evidence type="ECO:0000256" key="10">
    <source>
        <dbReference type="ARBA" id="ARBA00039658"/>
    </source>
</evidence>
<dbReference type="Gene3D" id="3.30.70.270">
    <property type="match status" value="2"/>
</dbReference>
<dbReference type="InterPro" id="IPR043502">
    <property type="entry name" value="DNA/RNA_pol_sf"/>
</dbReference>
<dbReference type="SUPFAM" id="SSF50630">
    <property type="entry name" value="Acid proteases"/>
    <property type="match status" value="1"/>
</dbReference>
<feature type="region of interest" description="Disordered" evidence="11">
    <location>
        <begin position="763"/>
        <end position="783"/>
    </location>
</feature>
<protein>
    <recommendedName>
        <fullName evidence="10">Gypsy retrotransposon integrase-like protein 1</fullName>
        <ecNumber evidence="3">2.7.7.49</ecNumber>
        <ecNumber evidence="2">3.1.26.4</ecNumber>
    </recommendedName>
</protein>
<dbReference type="Pfam" id="PF17917">
    <property type="entry name" value="RT_RNaseH"/>
    <property type="match status" value="1"/>
</dbReference>
<dbReference type="GO" id="GO:0004523">
    <property type="term" value="F:RNA-DNA hybrid ribonuclease activity"/>
    <property type="evidence" value="ECO:0007669"/>
    <property type="project" value="UniProtKB-EC"/>
</dbReference>
<feature type="compositionally biased region" description="Basic and acidic residues" evidence="11">
    <location>
        <begin position="227"/>
        <end position="237"/>
    </location>
</feature>
<keyword evidence="5" id="KW-0548">Nucleotidyltransferase</keyword>
<dbReference type="PANTHER" id="PTHR37984">
    <property type="entry name" value="PROTEIN CBG26694"/>
    <property type="match status" value="1"/>
</dbReference>
<dbReference type="InterPro" id="IPR043128">
    <property type="entry name" value="Rev_trsase/Diguanyl_cyclase"/>
</dbReference>
<dbReference type="Ensembl" id="ENSACAT00000047377.1">
    <property type="protein sequence ID" value="ENSACAP00000037362.1"/>
    <property type="gene ID" value="ENSACAG00000036779.1"/>
</dbReference>
<keyword evidence="4" id="KW-0808">Transferase</keyword>
<dbReference type="SUPFAM" id="SSF56672">
    <property type="entry name" value="DNA/RNA polymerases"/>
    <property type="match status" value="1"/>
</dbReference>
<evidence type="ECO:0000256" key="11">
    <source>
        <dbReference type="SAM" id="MobiDB-lite"/>
    </source>
</evidence>
<feature type="domain" description="Integrase catalytic" evidence="13">
    <location>
        <begin position="881"/>
        <end position="1040"/>
    </location>
</feature>
<evidence type="ECO:0000313" key="15">
    <source>
        <dbReference type="Proteomes" id="UP000001646"/>
    </source>
</evidence>
<dbReference type="Gene3D" id="3.30.420.10">
    <property type="entry name" value="Ribonuclease H-like superfamily/Ribonuclease H"/>
    <property type="match status" value="1"/>
</dbReference>
<evidence type="ECO:0000259" key="12">
    <source>
        <dbReference type="PROSITE" id="PS50878"/>
    </source>
</evidence>
<feature type="compositionally biased region" description="Polar residues" evidence="11">
    <location>
        <begin position="185"/>
        <end position="194"/>
    </location>
</feature>
<comment type="similarity">
    <text evidence="1">Belongs to the beta type-B retroviral polymerase family. HERV class-II K(HML-2) pol subfamily.</text>
</comment>
<keyword evidence="9" id="KW-0695">RNA-directed DNA polymerase</keyword>
<evidence type="ECO:0000256" key="6">
    <source>
        <dbReference type="ARBA" id="ARBA00022722"/>
    </source>
</evidence>
<dbReference type="Gene3D" id="3.10.10.10">
    <property type="entry name" value="HIV Type 1 Reverse Transcriptase, subunit A, domain 1"/>
    <property type="match status" value="1"/>
</dbReference>
<dbReference type="InterPro" id="IPR000477">
    <property type="entry name" value="RT_dom"/>
</dbReference>
<dbReference type="PROSITE" id="PS50994">
    <property type="entry name" value="INTEGRASE"/>
    <property type="match status" value="1"/>
</dbReference>
<proteinExistence type="inferred from homology"/>
<dbReference type="InterPro" id="IPR021109">
    <property type="entry name" value="Peptidase_aspartic_dom_sf"/>
</dbReference>